<keyword evidence="2" id="KW-0614">Plasmid</keyword>
<sequence>MTMRTISAAGALTLGLSVATAAAAHGVGGFICQTFNMAKNTPPTTHCVTWTKEAAEHMREAPCDPSKMSAAEMRQRCAEMSAASATPSNG</sequence>
<dbReference type="AlphaFoldDB" id="A0A975IXC8"/>
<dbReference type="RefSeq" id="WP_211941038.1">
    <property type="nucleotide sequence ID" value="NZ_CP073079.1"/>
</dbReference>
<accession>A0A975IXC8</accession>
<keyword evidence="1" id="KW-0732">Signal</keyword>
<dbReference type="KEGG" id="caul:KCG34_25505"/>
<evidence type="ECO:0000256" key="1">
    <source>
        <dbReference type="SAM" id="SignalP"/>
    </source>
</evidence>
<name>A0A975IXC8_9CAUL</name>
<keyword evidence="3" id="KW-1185">Reference proteome</keyword>
<feature type="signal peptide" evidence="1">
    <location>
        <begin position="1"/>
        <end position="23"/>
    </location>
</feature>
<protein>
    <recommendedName>
        <fullName evidence="4">3',5'-cyclic-nucleotide phosphodiesterase</fullName>
    </recommendedName>
</protein>
<dbReference type="EMBL" id="CP073079">
    <property type="protein sequence ID" value="QUD90992.1"/>
    <property type="molecule type" value="Genomic_DNA"/>
</dbReference>
<organism evidence="2 3">
    <name type="scientific">Phenylobacterium montanum</name>
    <dbReference type="NCBI Taxonomy" id="2823693"/>
    <lineage>
        <taxon>Bacteria</taxon>
        <taxon>Pseudomonadati</taxon>
        <taxon>Pseudomonadota</taxon>
        <taxon>Alphaproteobacteria</taxon>
        <taxon>Caulobacterales</taxon>
        <taxon>Caulobacteraceae</taxon>
        <taxon>Phenylobacterium</taxon>
    </lineage>
</organism>
<geneLocation type="plasmid" evidence="2 3">
    <name>unnamed</name>
</geneLocation>
<proteinExistence type="predicted"/>
<reference evidence="2" key="1">
    <citation type="submission" date="2021-04" db="EMBL/GenBank/DDBJ databases">
        <title>The complete genome sequence of Caulobacter sp. S6.</title>
        <authorList>
            <person name="Tang Y."/>
            <person name="Ouyang W."/>
            <person name="Liu Q."/>
            <person name="Huang B."/>
            <person name="Guo Z."/>
            <person name="Lei P."/>
        </authorList>
    </citation>
    <scope>NUCLEOTIDE SEQUENCE</scope>
    <source>
        <strain evidence="2">S6</strain>
        <plasmid evidence="2">unnamed</plasmid>
    </source>
</reference>
<evidence type="ECO:0000313" key="2">
    <source>
        <dbReference type="EMBL" id="QUD90992.1"/>
    </source>
</evidence>
<evidence type="ECO:0000313" key="3">
    <source>
        <dbReference type="Proteomes" id="UP000676409"/>
    </source>
</evidence>
<evidence type="ECO:0008006" key="4">
    <source>
        <dbReference type="Google" id="ProtNLM"/>
    </source>
</evidence>
<gene>
    <name evidence="2" type="ORF">KCG34_25505</name>
</gene>
<feature type="chain" id="PRO_5038023374" description="3',5'-cyclic-nucleotide phosphodiesterase" evidence="1">
    <location>
        <begin position="24"/>
        <end position="90"/>
    </location>
</feature>
<dbReference type="Proteomes" id="UP000676409">
    <property type="component" value="Plasmid unnamed"/>
</dbReference>